<evidence type="ECO:0000313" key="3">
    <source>
        <dbReference type="EMBL" id="THH18712.1"/>
    </source>
</evidence>
<dbReference type="EMBL" id="SGPM01000579">
    <property type="protein sequence ID" value="THH18712.1"/>
    <property type="molecule type" value="Genomic_DNA"/>
</dbReference>
<organism evidence="3 4">
    <name type="scientific">Antrodiella citrinella</name>
    <dbReference type="NCBI Taxonomy" id="2447956"/>
    <lineage>
        <taxon>Eukaryota</taxon>
        <taxon>Fungi</taxon>
        <taxon>Dikarya</taxon>
        <taxon>Basidiomycota</taxon>
        <taxon>Agaricomycotina</taxon>
        <taxon>Agaricomycetes</taxon>
        <taxon>Polyporales</taxon>
        <taxon>Steccherinaceae</taxon>
        <taxon>Antrodiella</taxon>
    </lineage>
</organism>
<gene>
    <name evidence="3" type="ORF">EUX98_g8910</name>
</gene>
<name>A0A4S4M182_9APHY</name>
<proteinExistence type="predicted"/>
<feature type="region of interest" description="Disordered" evidence="2">
    <location>
        <begin position="71"/>
        <end position="150"/>
    </location>
</feature>
<dbReference type="AlphaFoldDB" id="A0A4S4M182"/>
<sequence length="189" mass="22018">MTNKSDAMKLRDQVVQLHAQNINLRDERASLFQQRAVLEDRLRAEREKVGRVEQELALTKADMLRTVTNLGRALSTSQTESRDSLPESEREYDDADNYDVGETDEEGETGDDYDDNRGAEGEHEHLNCEDDGRDAHGYTPYSEEDDEEHRKLRELEAEHWRMMDRLRDLQGRIDTQNELCRYKGVETLT</sequence>
<evidence type="ECO:0000256" key="2">
    <source>
        <dbReference type="SAM" id="MobiDB-lite"/>
    </source>
</evidence>
<evidence type="ECO:0000256" key="1">
    <source>
        <dbReference type="SAM" id="Coils"/>
    </source>
</evidence>
<accession>A0A4S4M182</accession>
<feature type="coiled-coil region" evidence="1">
    <location>
        <begin position="7"/>
        <end position="55"/>
    </location>
</feature>
<feature type="compositionally biased region" description="Basic and acidic residues" evidence="2">
    <location>
        <begin position="115"/>
        <end position="136"/>
    </location>
</feature>
<comment type="caution">
    <text evidence="3">The sequence shown here is derived from an EMBL/GenBank/DDBJ whole genome shotgun (WGS) entry which is preliminary data.</text>
</comment>
<protein>
    <submittedName>
        <fullName evidence="3">Uncharacterized protein</fullName>
    </submittedName>
</protein>
<keyword evidence="4" id="KW-1185">Reference proteome</keyword>
<dbReference type="Proteomes" id="UP000308730">
    <property type="component" value="Unassembled WGS sequence"/>
</dbReference>
<feature type="compositionally biased region" description="Acidic residues" evidence="2">
    <location>
        <begin position="90"/>
        <end position="114"/>
    </location>
</feature>
<feature type="compositionally biased region" description="Basic and acidic residues" evidence="2">
    <location>
        <begin position="80"/>
        <end position="89"/>
    </location>
</feature>
<evidence type="ECO:0000313" key="4">
    <source>
        <dbReference type="Proteomes" id="UP000308730"/>
    </source>
</evidence>
<reference evidence="3 4" key="1">
    <citation type="submission" date="2019-02" db="EMBL/GenBank/DDBJ databases">
        <title>Genome sequencing of the rare red list fungi Antrodiella citrinella (Flaviporus citrinellus).</title>
        <authorList>
            <person name="Buettner E."/>
            <person name="Kellner H."/>
        </authorList>
    </citation>
    <scope>NUCLEOTIDE SEQUENCE [LARGE SCALE GENOMIC DNA]</scope>
    <source>
        <strain evidence="3 4">DSM 108506</strain>
    </source>
</reference>
<keyword evidence="1" id="KW-0175">Coiled coil</keyword>